<dbReference type="HOGENOM" id="CLU_3014861_0_0_1"/>
<dbReference type="EMBL" id="KN824884">
    <property type="protein sequence ID" value="KIK98674.1"/>
    <property type="molecule type" value="Genomic_DNA"/>
</dbReference>
<reference evidence="2" key="2">
    <citation type="submission" date="2015-01" db="EMBL/GenBank/DDBJ databases">
        <title>Evolutionary Origins and Diversification of the Mycorrhizal Mutualists.</title>
        <authorList>
            <consortium name="DOE Joint Genome Institute"/>
            <consortium name="Mycorrhizal Genomics Consortium"/>
            <person name="Kohler A."/>
            <person name="Kuo A."/>
            <person name="Nagy L.G."/>
            <person name="Floudas D."/>
            <person name="Copeland A."/>
            <person name="Barry K.W."/>
            <person name="Cichocki N."/>
            <person name="Veneault-Fourrey C."/>
            <person name="LaButti K."/>
            <person name="Lindquist E.A."/>
            <person name="Lipzen A."/>
            <person name="Lundell T."/>
            <person name="Morin E."/>
            <person name="Murat C."/>
            <person name="Riley R."/>
            <person name="Ohm R."/>
            <person name="Sun H."/>
            <person name="Tunlid A."/>
            <person name="Henrissat B."/>
            <person name="Grigoriev I.V."/>
            <person name="Hibbett D.S."/>
            <person name="Martin F."/>
        </authorList>
    </citation>
    <scope>NUCLEOTIDE SEQUENCE [LARGE SCALE GENOMIC DNA]</scope>
    <source>
        <strain evidence="2">Ve08.2h10</strain>
    </source>
</reference>
<name>A0A0D0E8N7_9AGAM</name>
<accession>A0A0D0E8N7</accession>
<dbReference type="AlphaFoldDB" id="A0A0D0E8N7"/>
<protein>
    <submittedName>
        <fullName evidence="1">Uncharacterized protein</fullName>
    </submittedName>
</protein>
<dbReference type="Proteomes" id="UP000054538">
    <property type="component" value="Unassembled WGS sequence"/>
</dbReference>
<organism evidence="1 2">
    <name type="scientific">Paxillus rubicundulus Ve08.2h10</name>
    <dbReference type="NCBI Taxonomy" id="930991"/>
    <lineage>
        <taxon>Eukaryota</taxon>
        <taxon>Fungi</taxon>
        <taxon>Dikarya</taxon>
        <taxon>Basidiomycota</taxon>
        <taxon>Agaricomycotina</taxon>
        <taxon>Agaricomycetes</taxon>
        <taxon>Agaricomycetidae</taxon>
        <taxon>Boletales</taxon>
        <taxon>Paxilineae</taxon>
        <taxon>Paxillaceae</taxon>
        <taxon>Paxillus</taxon>
    </lineage>
</organism>
<keyword evidence="2" id="KW-1185">Reference proteome</keyword>
<sequence>MSDQCKSISESSQRDRSQVVSCVLELYTMPCASYRGSKKRQAWDSNPESLAYTTGN</sequence>
<proteinExistence type="predicted"/>
<dbReference type="InParanoid" id="A0A0D0E8N7"/>
<evidence type="ECO:0000313" key="1">
    <source>
        <dbReference type="EMBL" id="KIK98674.1"/>
    </source>
</evidence>
<evidence type="ECO:0000313" key="2">
    <source>
        <dbReference type="Proteomes" id="UP000054538"/>
    </source>
</evidence>
<gene>
    <name evidence="1" type="ORF">PAXRUDRAFT_653241</name>
</gene>
<reference evidence="1 2" key="1">
    <citation type="submission" date="2014-04" db="EMBL/GenBank/DDBJ databases">
        <authorList>
            <consortium name="DOE Joint Genome Institute"/>
            <person name="Kuo A."/>
            <person name="Kohler A."/>
            <person name="Jargeat P."/>
            <person name="Nagy L.G."/>
            <person name="Floudas D."/>
            <person name="Copeland A."/>
            <person name="Barry K.W."/>
            <person name="Cichocki N."/>
            <person name="Veneault-Fourrey C."/>
            <person name="LaButti K."/>
            <person name="Lindquist E.A."/>
            <person name="Lipzen A."/>
            <person name="Lundell T."/>
            <person name="Morin E."/>
            <person name="Murat C."/>
            <person name="Sun H."/>
            <person name="Tunlid A."/>
            <person name="Henrissat B."/>
            <person name="Grigoriev I.V."/>
            <person name="Hibbett D.S."/>
            <person name="Martin F."/>
            <person name="Nordberg H.P."/>
            <person name="Cantor M.N."/>
            <person name="Hua S.X."/>
        </authorList>
    </citation>
    <scope>NUCLEOTIDE SEQUENCE [LARGE SCALE GENOMIC DNA]</scope>
    <source>
        <strain evidence="1 2">Ve08.2h10</strain>
    </source>
</reference>